<dbReference type="Proteomes" id="UP000766550">
    <property type="component" value="Unassembled WGS sequence"/>
</dbReference>
<evidence type="ECO:0000313" key="4">
    <source>
        <dbReference type="Proteomes" id="UP000766550"/>
    </source>
</evidence>
<dbReference type="CDD" id="cd07381">
    <property type="entry name" value="MPP_CapA"/>
    <property type="match status" value="1"/>
</dbReference>
<dbReference type="OrthoDB" id="199819at2157"/>
<reference evidence="3 4" key="1">
    <citation type="submission" date="2021-06" db="EMBL/GenBank/DDBJ databases">
        <title>New haloarchaea isolates fom saline soil.</title>
        <authorList>
            <person name="Duran-Viseras A."/>
            <person name="Sanchez-Porro C.S."/>
            <person name="Ventosa A."/>
        </authorList>
    </citation>
    <scope>NUCLEOTIDE SEQUENCE [LARGE SCALE GENOMIC DNA]</scope>
    <source>
        <strain evidence="3 4">JCM 183640</strain>
    </source>
</reference>
<accession>A0A8J8C2G5</accession>
<evidence type="ECO:0000259" key="2">
    <source>
        <dbReference type="SMART" id="SM00854"/>
    </source>
</evidence>
<evidence type="ECO:0000256" key="1">
    <source>
        <dbReference type="ARBA" id="ARBA00005662"/>
    </source>
</evidence>
<feature type="domain" description="Capsule synthesis protein CapA" evidence="2">
    <location>
        <begin position="1"/>
        <end position="242"/>
    </location>
</feature>
<comment type="similarity">
    <text evidence="1">Belongs to the CapA family.</text>
</comment>
<keyword evidence="4" id="KW-1185">Reference proteome</keyword>
<dbReference type="InterPro" id="IPR019079">
    <property type="entry name" value="Capsule_synth_CapA"/>
</dbReference>
<sequence length="320" mass="35289">MLGRLVDERQRHRRVTAVWGDLRERLVALDGLFVNLECCLSTRGRPWRRTDRAFHFRASPRWAVPALEAAGVDCCALANNHVLDFEEPALLDTLDALDEAGIAHAGAGRVRSEAFRPAEVAVADLDVAVVSLTDNTPEYAATDASPGTAHVETDPTDAAVRRTVGETLDRARERDPDLLVASLHWGPNMRTEPPEPFREFAHWLVDAGVDVVHGHSAHVFQGVEVYDGSLVCYDTGDFVDDYAVDERLRNDRSFLFELSVTPGGRVTALRLVPTEIADFAVHAASETAAAWSRDRMRRLSEPFGTTFERDGDHLVLSVAA</sequence>
<dbReference type="RefSeq" id="WP_162317517.1">
    <property type="nucleotide sequence ID" value="NZ_JAHQXF010000001.1"/>
</dbReference>
<dbReference type="PANTHER" id="PTHR33393:SF11">
    <property type="entry name" value="POLYGLUTAMINE SYNTHESIS ACCESSORY PROTEIN RV0574C-RELATED"/>
    <property type="match status" value="1"/>
</dbReference>
<protein>
    <submittedName>
        <fullName evidence="3">CapA family protein</fullName>
    </submittedName>
</protein>
<dbReference type="EMBL" id="JAHQXF010000001">
    <property type="protein sequence ID" value="MBV0923052.1"/>
    <property type="molecule type" value="Genomic_DNA"/>
</dbReference>
<gene>
    <name evidence="3" type="ORF">KTS45_02465</name>
</gene>
<dbReference type="Pfam" id="PF09587">
    <property type="entry name" value="PGA_cap"/>
    <property type="match status" value="1"/>
</dbReference>
<proteinExistence type="inferred from homology"/>
<dbReference type="InterPro" id="IPR052169">
    <property type="entry name" value="CW_Biosynth-Accessory"/>
</dbReference>
<dbReference type="SMART" id="SM00854">
    <property type="entry name" value="PGA_cap"/>
    <property type="match status" value="1"/>
</dbReference>
<dbReference type="SUPFAM" id="SSF56300">
    <property type="entry name" value="Metallo-dependent phosphatases"/>
    <property type="match status" value="1"/>
</dbReference>
<evidence type="ECO:0000313" key="3">
    <source>
        <dbReference type="EMBL" id="MBV0923052.1"/>
    </source>
</evidence>
<dbReference type="InterPro" id="IPR029052">
    <property type="entry name" value="Metallo-depent_PP-like"/>
</dbReference>
<dbReference type="Gene3D" id="3.60.21.10">
    <property type="match status" value="1"/>
</dbReference>
<name>A0A8J8C2G5_9EURY</name>
<dbReference type="PANTHER" id="PTHR33393">
    <property type="entry name" value="POLYGLUTAMINE SYNTHESIS ACCESSORY PROTEIN RV0574C-RELATED"/>
    <property type="match status" value="1"/>
</dbReference>
<comment type="caution">
    <text evidence="3">The sequence shown here is derived from an EMBL/GenBank/DDBJ whole genome shotgun (WGS) entry which is preliminary data.</text>
</comment>
<dbReference type="AlphaFoldDB" id="A0A8J8C2G5"/>
<organism evidence="3 4">
    <name type="scientific">Haloarcula limicola</name>
    <dbReference type="NCBI Taxonomy" id="1429915"/>
    <lineage>
        <taxon>Archaea</taxon>
        <taxon>Methanobacteriati</taxon>
        <taxon>Methanobacteriota</taxon>
        <taxon>Stenosarchaea group</taxon>
        <taxon>Halobacteria</taxon>
        <taxon>Halobacteriales</taxon>
        <taxon>Haloarculaceae</taxon>
        <taxon>Haloarcula</taxon>
    </lineage>
</organism>